<organism evidence="3 4">
    <name type="scientific">Mycobacterium senriense</name>
    <dbReference type="NCBI Taxonomy" id="2775496"/>
    <lineage>
        <taxon>Bacteria</taxon>
        <taxon>Bacillati</taxon>
        <taxon>Actinomycetota</taxon>
        <taxon>Actinomycetes</taxon>
        <taxon>Mycobacteriales</taxon>
        <taxon>Mycobacteriaceae</taxon>
        <taxon>Mycobacterium</taxon>
        <taxon>Mycobacterium avium complex (MAC)</taxon>
    </lineage>
</organism>
<evidence type="ECO:0000256" key="1">
    <source>
        <dbReference type="SAM" id="MobiDB-lite"/>
    </source>
</evidence>
<evidence type="ECO:0000313" key="3">
    <source>
        <dbReference type="EMBL" id="BCZ24847.1"/>
    </source>
</evidence>
<feature type="domain" description="AAA+ ATPase" evidence="2">
    <location>
        <begin position="84"/>
        <end position="235"/>
    </location>
</feature>
<proteinExistence type="predicted"/>
<name>A0ABN6IMP1_9MYCO</name>
<feature type="compositionally biased region" description="Basic and acidic residues" evidence="1">
    <location>
        <begin position="19"/>
        <end position="34"/>
    </location>
</feature>
<dbReference type="InterPro" id="IPR027417">
    <property type="entry name" value="P-loop_NTPase"/>
</dbReference>
<feature type="compositionally biased region" description="Basic and acidic residues" evidence="1">
    <location>
        <begin position="422"/>
        <end position="436"/>
    </location>
</feature>
<reference evidence="3 4" key="1">
    <citation type="submission" date="2021-07" db="EMBL/GenBank/DDBJ databases">
        <title>Complete genome sequence of nontuberculous Mycobacterium sp. TY59.</title>
        <authorList>
            <person name="Fukushima K."/>
        </authorList>
    </citation>
    <scope>NUCLEOTIDE SEQUENCE [LARGE SCALE GENOMIC DNA]</scope>
    <source>
        <strain evidence="3 4">TY59</strain>
    </source>
</reference>
<sequence length="454" mass="48032">MADAGIDRSDEYLEWLAEDERRDTAIRNGAHPDDPGPSEQPPDDDGAEAAQLPDPAVTGARFILDQPAEVPAIWGEGTQVLWAPGEALMIAGPQGVGKTTLAGLIVKALLGGLETVLGLPFAEFDGRILYLAMDRPRQISRSLRRQFSESDRPLLTQRLTVRPGPPAADIAVNPTLLAAMATQHAADVVIVDSLKDAAIGLSDDTVGASYNRARQHLLTSGCQLIELHHVVKRNNRHDQPGSAVDMIYGSTWLTSGCGSVILLGGEPGDPIVGFRHVKQPAEEVGPYHLLHDQGAGILSIEHGINLVELVKASGPDGLTAKGAAQAITEKPQPSRADIEKGRRKLDKLVATGVLVRIEGSKGGDDGGVAAAYFVAERTDHGRSRADEKPQVRADHGLFDTDDDHADHAPITHNDGIAGQGDHGTDHADHAAGDHVSPHPYIGVGERTPEAPACG</sequence>
<evidence type="ECO:0000259" key="2">
    <source>
        <dbReference type="SMART" id="SM00382"/>
    </source>
</evidence>
<dbReference type="Pfam" id="PF13481">
    <property type="entry name" value="AAA_25"/>
    <property type="match status" value="1"/>
</dbReference>
<evidence type="ECO:0000313" key="4">
    <source>
        <dbReference type="Proteomes" id="UP000826012"/>
    </source>
</evidence>
<feature type="region of interest" description="Disordered" evidence="1">
    <location>
        <begin position="19"/>
        <end position="51"/>
    </location>
</feature>
<dbReference type="EMBL" id="AP024828">
    <property type="protein sequence ID" value="BCZ24847.1"/>
    <property type="molecule type" value="Genomic_DNA"/>
</dbReference>
<dbReference type="Proteomes" id="UP000826012">
    <property type="component" value="Chromosome"/>
</dbReference>
<keyword evidence="4" id="KW-1185">Reference proteome</keyword>
<dbReference type="Gene3D" id="3.40.50.300">
    <property type="entry name" value="P-loop containing nucleotide triphosphate hydrolases"/>
    <property type="match status" value="1"/>
</dbReference>
<feature type="region of interest" description="Disordered" evidence="1">
    <location>
        <begin position="402"/>
        <end position="454"/>
    </location>
</feature>
<dbReference type="InterPro" id="IPR003593">
    <property type="entry name" value="AAA+_ATPase"/>
</dbReference>
<accession>A0ABN6IMP1</accession>
<protein>
    <recommendedName>
        <fullName evidence="2">AAA+ ATPase domain-containing protein</fullName>
    </recommendedName>
</protein>
<gene>
    <name evidence="3" type="ORF">MTY59_47020</name>
</gene>
<dbReference type="RefSeq" id="WP_221043258.1">
    <property type="nucleotide sequence ID" value="NZ_AP024828.1"/>
</dbReference>
<dbReference type="SMART" id="SM00382">
    <property type="entry name" value="AAA"/>
    <property type="match status" value="1"/>
</dbReference>
<dbReference type="SUPFAM" id="SSF52540">
    <property type="entry name" value="P-loop containing nucleoside triphosphate hydrolases"/>
    <property type="match status" value="1"/>
</dbReference>